<reference evidence="1" key="1">
    <citation type="submission" date="2019-08" db="EMBL/GenBank/DDBJ databases">
        <title>The genome of the North American firefly Photinus pyralis.</title>
        <authorList>
            <consortium name="Photinus pyralis genome working group"/>
            <person name="Fallon T.R."/>
            <person name="Sander Lower S.E."/>
            <person name="Weng J.-K."/>
        </authorList>
    </citation>
    <scope>NUCLEOTIDE SEQUENCE</scope>
    <source>
        <strain evidence="1">TRF0915ILg1</strain>
        <tissue evidence="1">Whole body</tissue>
    </source>
</reference>
<gene>
    <name evidence="1" type="ORF">ILUMI_13978</name>
</gene>
<proteinExistence type="predicted"/>
<dbReference type="AlphaFoldDB" id="A0A8K0G864"/>
<comment type="caution">
    <text evidence="1">The sequence shown here is derived from an EMBL/GenBank/DDBJ whole genome shotgun (WGS) entry which is preliminary data.</text>
</comment>
<keyword evidence="2" id="KW-1185">Reference proteome</keyword>
<sequence length="96" mass="11328">MVSHLDLKLFQENFHGTEMLYEHLRLLFQKSINLNEIPGEWKMSYLNTTYKKGKKNKGDNYRGIAVTGAMSRIYKKVLANRVEKEYQDKEAEEQAK</sequence>
<evidence type="ECO:0000313" key="2">
    <source>
        <dbReference type="Proteomes" id="UP000801492"/>
    </source>
</evidence>
<name>A0A8K0G864_IGNLU</name>
<protein>
    <submittedName>
        <fullName evidence="1">Uncharacterized protein</fullName>
    </submittedName>
</protein>
<evidence type="ECO:0000313" key="1">
    <source>
        <dbReference type="EMBL" id="KAF2892197.1"/>
    </source>
</evidence>
<dbReference type="Proteomes" id="UP000801492">
    <property type="component" value="Unassembled WGS sequence"/>
</dbReference>
<dbReference type="EMBL" id="VTPC01008878">
    <property type="protein sequence ID" value="KAF2892197.1"/>
    <property type="molecule type" value="Genomic_DNA"/>
</dbReference>
<organism evidence="1 2">
    <name type="scientific">Ignelater luminosus</name>
    <name type="common">Cucubano</name>
    <name type="synonym">Pyrophorus luminosus</name>
    <dbReference type="NCBI Taxonomy" id="2038154"/>
    <lineage>
        <taxon>Eukaryota</taxon>
        <taxon>Metazoa</taxon>
        <taxon>Ecdysozoa</taxon>
        <taxon>Arthropoda</taxon>
        <taxon>Hexapoda</taxon>
        <taxon>Insecta</taxon>
        <taxon>Pterygota</taxon>
        <taxon>Neoptera</taxon>
        <taxon>Endopterygota</taxon>
        <taxon>Coleoptera</taxon>
        <taxon>Polyphaga</taxon>
        <taxon>Elateriformia</taxon>
        <taxon>Elateroidea</taxon>
        <taxon>Elateridae</taxon>
        <taxon>Agrypninae</taxon>
        <taxon>Pyrophorini</taxon>
        <taxon>Ignelater</taxon>
    </lineage>
</organism>
<accession>A0A8K0G864</accession>